<comment type="caution">
    <text evidence="2">The sequence shown here is derived from an EMBL/GenBank/DDBJ whole genome shotgun (WGS) entry which is preliminary data.</text>
</comment>
<gene>
    <name evidence="2" type="ORF">SEMRO_1087_G239860.1</name>
</gene>
<dbReference type="OrthoDB" id="205428at2759"/>
<dbReference type="AlphaFoldDB" id="A0A9N8EF19"/>
<keyword evidence="3" id="KW-1185">Reference proteome</keyword>
<evidence type="ECO:0000256" key="1">
    <source>
        <dbReference type="SAM" id="MobiDB-lite"/>
    </source>
</evidence>
<feature type="compositionally biased region" description="Low complexity" evidence="1">
    <location>
        <begin position="107"/>
        <end position="131"/>
    </location>
</feature>
<name>A0A9N8EF19_9STRA</name>
<evidence type="ECO:0000313" key="3">
    <source>
        <dbReference type="Proteomes" id="UP001153069"/>
    </source>
</evidence>
<dbReference type="EMBL" id="CAICTM010001085">
    <property type="protein sequence ID" value="CAB9520266.1"/>
    <property type="molecule type" value="Genomic_DNA"/>
</dbReference>
<feature type="compositionally biased region" description="Polar residues" evidence="1">
    <location>
        <begin position="140"/>
        <end position="155"/>
    </location>
</feature>
<organism evidence="2 3">
    <name type="scientific">Seminavis robusta</name>
    <dbReference type="NCBI Taxonomy" id="568900"/>
    <lineage>
        <taxon>Eukaryota</taxon>
        <taxon>Sar</taxon>
        <taxon>Stramenopiles</taxon>
        <taxon>Ochrophyta</taxon>
        <taxon>Bacillariophyta</taxon>
        <taxon>Bacillariophyceae</taxon>
        <taxon>Bacillariophycidae</taxon>
        <taxon>Naviculales</taxon>
        <taxon>Naviculaceae</taxon>
        <taxon>Seminavis</taxon>
    </lineage>
</organism>
<sequence length="304" mass="33222">MSNRPRGLTQIPLDVEYLPHDHLISILRAVVNERDELYIALQNEQAKSASAAAAAAVAAATNYQQHHNNQGHHNPNSTGNHHDPFGFHYQDHHHHHPPPLPLPPPGTNNNNNPDAAPTGPAAPTTGTTYHHPPAPAANENVAQNNHMGNNNTVPSSFKVDTIKKRIGKKSFLLVKKTAHNKAKKPWTELNEAVPNASSAMALFDGFPPKSDTHRLTKWELTGPEVIEWLSTPSSTVNKYIHPVKFDGKVIAFGGAKPFVYAWASYESMQARFDKKGSSLSLKFRTKMVGSGRPVEGKDGPPSLT</sequence>
<feature type="compositionally biased region" description="Low complexity" evidence="1">
    <location>
        <begin position="60"/>
        <end position="74"/>
    </location>
</feature>
<dbReference type="Proteomes" id="UP001153069">
    <property type="component" value="Unassembled WGS sequence"/>
</dbReference>
<evidence type="ECO:0000313" key="2">
    <source>
        <dbReference type="EMBL" id="CAB9520266.1"/>
    </source>
</evidence>
<proteinExistence type="predicted"/>
<reference evidence="2" key="1">
    <citation type="submission" date="2020-06" db="EMBL/GenBank/DDBJ databases">
        <authorList>
            <consortium name="Plant Systems Biology data submission"/>
        </authorList>
    </citation>
    <scope>NUCLEOTIDE SEQUENCE</scope>
    <source>
        <strain evidence="2">D6</strain>
    </source>
</reference>
<protein>
    <submittedName>
        <fullName evidence="2">Uncharacterized protein</fullName>
    </submittedName>
</protein>
<accession>A0A9N8EF19</accession>
<feature type="region of interest" description="Disordered" evidence="1">
    <location>
        <begin position="60"/>
        <end position="155"/>
    </location>
</feature>